<gene>
    <name evidence="4" type="ORF">BVC80_8645g12</name>
</gene>
<dbReference type="PANTHER" id="PTHR46817:SF1">
    <property type="entry name" value="SAC DOMAIN-CONTAINING PROTEIN"/>
    <property type="match status" value="1"/>
</dbReference>
<dbReference type="OrthoDB" id="405996at2759"/>
<dbReference type="STRING" id="56857.A0A200QBQ0"/>
<evidence type="ECO:0000313" key="4">
    <source>
        <dbReference type="EMBL" id="OVA07817.1"/>
    </source>
</evidence>
<dbReference type="Proteomes" id="UP000195402">
    <property type="component" value="Unassembled WGS sequence"/>
</dbReference>
<accession>A0A200QBQ0</accession>
<dbReference type="SMART" id="SM00456">
    <property type="entry name" value="WW"/>
    <property type="match status" value="1"/>
</dbReference>
<evidence type="ECO:0000256" key="1">
    <source>
        <dbReference type="SAM" id="MobiDB-lite"/>
    </source>
</evidence>
<dbReference type="Pfam" id="PF00397">
    <property type="entry name" value="WW"/>
    <property type="match status" value="1"/>
</dbReference>
<dbReference type="PANTHER" id="PTHR46817">
    <property type="entry name" value="PHOSPHOINOSITIDE PHOSPHATASE SAC9-RELATED"/>
    <property type="match status" value="1"/>
</dbReference>
<dbReference type="Pfam" id="PF24790">
    <property type="entry name" value="SAC9_GBDL_1st"/>
    <property type="match status" value="1"/>
</dbReference>
<evidence type="ECO:0000313" key="5">
    <source>
        <dbReference type="Proteomes" id="UP000195402"/>
    </source>
</evidence>
<dbReference type="InParanoid" id="A0A200QBQ0"/>
<organism evidence="4 5">
    <name type="scientific">Macleaya cordata</name>
    <name type="common">Five-seeded plume-poppy</name>
    <name type="synonym">Bocconia cordata</name>
    <dbReference type="NCBI Taxonomy" id="56857"/>
    <lineage>
        <taxon>Eukaryota</taxon>
        <taxon>Viridiplantae</taxon>
        <taxon>Streptophyta</taxon>
        <taxon>Embryophyta</taxon>
        <taxon>Tracheophyta</taxon>
        <taxon>Spermatophyta</taxon>
        <taxon>Magnoliopsida</taxon>
        <taxon>Ranunculales</taxon>
        <taxon>Papaveraceae</taxon>
        <taxon>Papaveroideae</taxon>
        <taxon>Macleaya</taxon>
    </lineage>
</organism>
<sequence length="1642" mass="180818">MESPVGSLRNTSVVVVTLESGEVHVIVSLSTRSDTQVIYVDPTTGALCYNSKLGYDVFNSEEEAFNFITNGSRWLCKSVTYARAILGYSALGSFGLLLVATKLTASIPNLPGGGCVYTVAESQWIKIPLQNPQPQGRGELKNIQELVELDIDGKHYFCETRDITRPFPSRMSLMKPDEEFVWNRWFSMPFKDIGLPQHCVILLQGFAECRIFGSSGQQEGVVALTARRSRLHPGTRYLARGLNGCFSTGNEVECEQLVWVPKRTGQSVPFNTYIWRRGTIPIWWGAELKMTAAEAEIYVSARDPYKGSSQYYQRLSKRYAASNLDVNVGVSQKKNPLVPIVCINLLRNGAGKSECILVQHFEESLNHIRSTGKLPYTRIHLINYDWHASTKLKGEQETIEGLWKLLKAPTITIGICEGDYLPSRQRLKDCKGEIICTEDFGGAFCLRSHQNGVIRFNCADSLDRTNAASYFGALQAFVEQCRRLGVSLDTDMALGYPSLNNYGGYIAPLPPGWEKRSDAVTGKTYFIDHNTRTTTWVHPCPDKPWKRFDMTFDEFKRSTILSPISQLSDLFLLAGDIHATLYTGSKAMHSQILTIFTEETGKFKQFSAAQNMKITLQRRYKNAVVDSSRQKQLEIFLGMRLFKHLPSLSVHPLKVLSRPSACFLKPVASVFPSSSSEANLLSFKRKDLIWVCPQAADVVELFIYLAEPCHVCQLLLTISHGADDSTFPATVDVRTGRDLDGLKIVLEGASIPQCLTGTNLLIPLAGPVSPEDMAVTGAGARRHAQETRSLSLLYDFEELEGELDFLTRVVALTFYPAVPGKTPITIGEIEVLGMSLPWRGIFTKEGPGEKFSELLNKHQGEKNPFLCSSDTNPFVGTSLSNDNVLPSAQPTTPVSLTFDFLTGDFGVSDTISQQQIPYSTGTVSSGGGDALDFLDNAIIEYKGSEEDSKVSSLLQGERPTDNSGIQHYLNCVKALIGPHMARKIDFEEAMKLEIERLRVNLSAAERDRALLSIGTDPATVDPNGLLDDSYMGRLCKVANSLALVGQAALEDKVTAAIGLQTIDDDIIDFWNICGIGETCSGGVCAVRAVTQPCVQVPSVVSSGGTSPPILSCSRCKRKVCKVCCAGRGALLLSSSNSKEVAGYNGSLSQSGQTDGGSTNRSARPDGVICKSCCSEIILDALILDYVRVLISQRRSARADSAAHKALYQVIGLPSRDYPLERNKTSDCQPVVEVSRKLLNGEESLAEFPSASLLHTVETAVDSAPFMSLLSPLDSGSRHSYWKAPPSISFVEFSIVLSSLSDVSGVVLLVSSCGYSTCDTPTVQIWASNKINKEERSCTGKWEVESLIASSPEFYGPEKSDRENGVPRHVKFTFRNPVRCRIIWVMLRLQRPGSSSVNLDREINLLSLDENPFAELNRRASFGGAVQSDPCLHARRLLVVGSPVTKELAASEQGSDQIKLRSWLERGPQLNRFKVPVEAERLGNNDCVLEQYLSPASPELAGFRIDAFSAIKPRITHSPSSEDIWDNSLTWLEDRHIFPAVLFIQVSALQEPNNMVTVGEYRLPVARAGTPMYFDFPRAFQARRITFKLLGDVAAFSDDPAEQDDSDFRAPPLASGLSLSNRIKLYYYADPYDLGKWASLSAV</sequence>
<protein>
    <submittedName>
        <fullName evidence="4">WW domain</fullName>
    </submittedName>
</protein>
<dbReference type="InterPro" id="IPR057554">
    <property type="entry name" value="SAC9_C"/>
</dbReference>
<dbReference type="InterPro" id="IPR057553">
    <property type="entry name" value="SAC9_GBDL_2nd"/>
</dbReference>
<feature type="compositionally biased region" description="Polar residues" evidence="1">
    <location>
        <begin position="1145"/>
        <end position="1161"/>
    </location>
</feature>
<evidence type="ECO:0000259" key="2">
    <source>
        <dbReference type="PROSITE" id="PS50020"/>
    </source>
</evidence>
<dbReference type="InterPro" id="IPR002013">
    <property type="entry name" value="SAC_dom"/>
</dbReference>
<dbReference type="SUPFAM" id="SSF51045">
    <property type="entry name" value="WW domain"/>
    <property type="match status" value="1"/>
</dbReference>
<dbReference type="InterPro" id="IPR057557">
    <property type="entry name" value="SAC9_C8D"/>
</dbReference>
<feature type="domain" description="WW" evidence="2">
    <location>
        <begin position="507"/>
        <end position="541"/>
    </location>
</feature>
<dbReference type="FunCoup" id="A0A200QBQ0">
    <property type="interactions" value="1965"/>
</dbReference>
<dbReference type="PROSITE" id="PS50020">
    <property type="entry name" value="WW_DOMAIN_2"/>
    <property type="match status" value="1"/>
</dbReference>
<dbReference type="Pfam" id="PF02383">
    <property type="entry name" value="Syja_N"/>
    <property type="match status" value="1"/>
</dbReference>
<dbReference type="Pfam" id="PF24791">
    <property type="entry name" value="SAC9_C8D"/>
    <property type="match status" value="1"/>
</dbReference>
<feature type="domain" description="SAC" evidence="3">
    <location>
        <begin position="146"/>
        <end position="521"/>
    </location>
</feature>
<dbReference type="Pfam" id="PF24789">
    <property type="entry name" value="SAC9_GBDL_2nd"/>
    <property type="match status" value="1"/>
</dbReference>
<feature type="region of interest" description="Disordered" evidence="1">
    <location>
        <begin position="1143"/>
        <end position="1162"/>
    </location>
</feature>
<proteinExistence type="predicted"/>
<reference evidence="4 5" key="1">
    <citation type="journal article" date="2017" name="Mol. Plant">
        <title>The Genome of Medicinal Plant Macleaya cordata Provides New Insights into Benzylisoquinoline Alkaloids Metabolism.</title>
        <authorList>
            <person name="Liu X."/>
            <person name="Liu Y."/>
            <person name="Huang P."/>
            <person name="Ma Y."/>
            <person name="Qing Z."/>
            <person name="Tang Q."/>
            <person name="Cao H."/>
            <person name="Cheng P."/>
            <person name="Zheng Y."/>
            <person name="Yuan Z."/>
            <person name="Zhou Y."/>
            <person name="Liu J."/>
            <person name="Tang Z."/>
            <person name="Zhuo Y."/>
            <person name="Zhang Y."/>
            <person name="Yu L."/>
            <person name="Huang J."/>
            <person name="Yang P."/>
            <person name="Peng Q."/>
            <person name="Zhang J."/>
            <person name="Jiang W."/>
            <person name="Zhang Z."/>
            <person name="Lin K."/>
            <person name="Ro D.K."/>
            <person name="Chen X."/>
            <person name="Xiong X."/>
            <person name="Shang Y."/>
            <person name="Huang S."/>
            <person name="Zeng J."/>
        </authorList>
    </citation>
    <scope>NUCLEOTIDE SEQUENCE [LARGE SCALE GENOMIC DNA]</scope>
    <source>
        <strain evidence="5">cv. BLH2017</strain>
        <tissue evidence="4">Root</tissue>
    </source>
</reference>
<dbReference type="OMA" id="VRCRIVW"/>
<comment type="caution">
    <text evidence="4">The sequence shown here is derived from an EMBL/GenBank/DDBJ whole genome shotgun (WGS) entry which is preliminary data.</text>
</comment>
<evidence type="ECO:0000259" key="3">
    <source>
        <dbReference type="PROSITE" id="PS50275"/>
    </source>
</evidence>
<dbReference type="Gene3D" id="2.20.70.10">
    <property type="match status" value="1"/>
</dbReference>
<dbReference type="PROSITE" id="PS01159">
    <property type="entry name" value="WW_DOMAIN_1"/>
    <property type="match status" value="1"/>
</dbReference>
<dbReference type="InterPro" id="IPR001202">
    <property type="entry name" value="WW_dom"/>
</dbReference>
<dbReference type="EMBL" id="MVGT01002430">
    <property type="protein sequence ID" value="OVA07817.1"/>
    <property type="molecule type" value="Genomic_DNA"/>
</dbReference>
<keyword evidence="5" id="KW-1185">Reference proteome</keyword>
<dbReference type="Pfam" id="PF24765">
    <property type="entry name" value="SAC9_C"/>
    <property type="match status" value="1"/>
</dbReference>
<dbReference type="PROSITE" id="PS50275">
    <property type="entry name" value="SAC"/>
    <property type="match status" value="1"/>
</dbReference>
<dbReference type="InterPro" id="IPR057555">
    <property type="entry name" value="SAC9_GBDL_1st"/>
</dbReference>
<dbReference type="CDD" id="cd00201">
    <property type="entry name" value="WW"/>
    <property type="match status" value="1"/>
</dbReference>
<dbReference type="InterPro" id="IPR036020">
    <property type="entry name" value="WW_dom_sf"/>
</dbReference>
<name>A0A200QBQ0_MACCD</name>
<dbReference type="GO" id="GO:0016791">
    <property type="term" value="F:phosphatase activity"/>
    <property type="evidence" value="ECO:0007669"/>
    <property type="project" value="InterPro"/>
</dbReference>